<name>A0A1W1XVW4_9NEIS</name>
<organism evidence="2 3">
    <name type="scientific">Andreprevotia lacus DSM 23236</name>
    <dbReference type="NCBI Taxonomy" id="1121001"/>
    <lineage>
        <taxon>Bacteria</taxon>
        <taxon>Pseudomonadati</taxon>
        <taxon>Pseudomonadota</taxon>
        <taxon>Betaproteobacteria</taxon>
        <taxon>Neisseriales</taxon>
        <taxon>Chitinibacteraceae</taxon>
        <taxon>Andreprevotia</taxon>
    </lineage>
</organism>
<keyword evidence="3" id="KW-1185">Reference proteome</keyword>
<feature type="region of interest" description="Disordered" evidence="1">
    <location>
        <begin position="1"/>
        <end position="131"/>
    </location>
</feature>
<gene>
    <name evidence="2" type="ORF">SAMN02745857_03096</name>
</gene>
<dbReference type="AlphaFoldDB" id="A0A1W1XVW4"/>
<feature type="compositionally biased region" description="Low complexity" evidence="1">
    <location>
        <begin position="10"/>
        <end position="19"/>
    </location>
</feature>
<accession>A0A1W1XVW4</accession>
<reference evidence="2 3" key="1">
    <citation type="submission" date="2017-04" db="EMBL/GenBank/DDBJ databases">
        <authorList>
            <person name="Afonso C.L."/>
            <person name="Miller P.J."/>
            <person name="Scott M.A."/>
            <person name="Spackman E."/>
            <person name="Goraichik I."/>
            <person name="Dimitrov K.M."/>
            <person name="Suarez D.L."/>
            <person name="Swayne D.E."/>
        </authorList>
    </citation>
    <scope>NUCLEOTIDE SEQUENCE [LARGE SCALE GENOMIC DNA]</scope>
    <source>
        <strain evidence="2 3">DSM 23236</strain>
    </source>
</reference>
<evidence type="ECO:0000256" key="1">
    <source>
        <dbReference type="SAM" id="MobiDB-lite"/>
    </source>
</evidence>
<feature type="compositionally biased region" description="Low complexity" evidence="1">
    <location>
        <begin position="99"/>
        <end position="111"/>
    </location>
</feature>
<protein>
    <submittedName>
        <fullName evidence="2">Uncharacterized protein</fullName>
    </submittedName>
</protein>
<proteinExistence type="predicted"/>
<dbReference type="EMBL" id="FWXD01000020">
    <property type="protein sequence ID" value="SMC28066.1"/>
    <property type="molecule type" value="Genomic_DNA"/>
</dbReference>
<evidence type="ECO:0000313" key="3">
    <source>
        <dbReference type="Proteomes" id="UP000192761"/>
    </source>
</evidence>
<evidence type="ECO:0000313" key="2">
    <source>
        <dbReference type="EMBL" id="SMC28066.1"/>
    </source>
</evidence>
<dbReference type="Proteomes" id="UP000192761">
    <property type="component" value="Unassembled WGS sequence"/>
</dbReference>
<feature type="compositionally biased region" description="Basic and acidic residues" evidence="1">
    <location>
        <begin position="85"/>
        <end position="94"/>
    </location>
</feature>
<dbReference type="OrthoDB" id="10013875at2"/>
<feature type="compositionally biased region" description="Low complexity" evidence="1">
    <location>
        <begin position="67"/>
        <end position="80"/>
    </location>
</feature>
<feature type="compositionally biased region" description="Polar residues" evidence="1">
    <location>
        <begin position="23"/>
        <end position="42"/>
    </location>
</feature>
<sequence>MANIGNIQRTTATQTTQTAVERNGQTQQARSNRQESLTVSKQQADRVTISQQGQQRLQAESNINRSNANARTQQANTQTQVDAQRTVERRRNAEATENQAQQRRIDQAAQAPVKAPTPPEPNKGNNIDVRA</sequence>
<dbReference type="RefSeq" id="WP_084091846.1">
    <property type="nucleotide sequence ID" value="NZ_FWXD01000020.1"/>
</dbReference>
<feature type="compositionally biased region" description="Polar residues" evidence="1">
    <location>
        <begin position="48"/>
        <end position="66"/>
    </location>
</feature>